<evidence type="ECO:0000256" key="1">
    <source>
        <dbReference type="ARBA" id="ARBA00005064"/>
    </source>
</evidence>
<dbReference type="PANTHER" id="PTHR11815">
    <property type="entry name" value="SUCCINYL-COA SYNTHETASE BETA CHAIN"/>
    <property type="match status" value="1"/>
</dbReference>
<sequence length="430" mass="45411">MNAARTLAVRSLARASSKRVPIAATQTRSLNLHEYQSKDLMEKHNVVVQIGSSAETPEKAKAVADKILKDSPDADLILKAQIHAGGRGKGHFLTSGLKGGVQILNNSAEVEKLSAQMFGDNLVTKQTSDDGQTVNMVLVNKGIDITDEFYFAILLDRAVGGPAIVCSIEGGMDIEAVAEESPEKIVTIPVDILKGVTDEDCDKVAAAFNLSGDLVEKCRAQVKALYGMFAATDATQVEINPLAVASDNEMYCVDAKLNFDDNAKFRQEDIFAMRDTSMEDPRDLAAEASGLNYIGLDGTIGCMVNGAGLAMATMDIISLNGGKPANFLDVGGGATKDQVAEAFKILTSDQNVKGLLVNIFGGIMKCDIIAEGIVAAHKEVGLDVPLVVRLEGTNVEMGKKIMQESGLPIITADNLDDAAQKAVAALPAAA</sequence>
<dbReference type="EMBL" id="BRXZ01000801">
    <property type="protein sequence ID" value="GMH54327.1"/>
    <property type="molecule type" value="Genomic_DNA"/>
</dbReference>
<dbReference type="GO" id="GO:0004775">
    <property type="term" value="F:succinate-CoA ligase (ADP-forming) activity"/>
    <property type="evidence" value="ECO:0007669"/>
    <property type="project" value="UniProtKB-UniRule"/>
</dbReference>
<dbReference type="PANTHER" id="PTHR11815:SF10">
    <property type="entry name" value="SUCCINATE--COA LIGASE [GDP-FORMING] SUBUNIT BETA, MITOCHONDRIAL"/>
    <property type="match status" value="1"/>
</dbReference>
<dbReference type="InterPro" id="IPR016102">
    <property type="entry name" value="Succinyl-CoA_synth-like"/>
</dbReference>
<evidence type="ECO:0000313" key="11">
    <source>
        <dbReference type="EMBL" id="GMH54327.1"/>
    </source>
</evidence>
<dbReference type="GO" id="GO:0042709">
    <property type="term" value="C:succinate-CoA ligase complex"/>
    <property type="evidence" value="ECO:0007669"/>
    <property type="project" value="TreeGrafter"/>
</dbReference>
<name>A0A9W6ZH76_9STRA</name>
<comment type="subcellular location">
    <subcellularLocation>
        <location evidence="7">Mitochondrion</location>
    </subcellularLocation>
</comment>
<evidence type="ECO:0000256" key="7">
    <source>
        <dbReference type="HAMAP-Rule" id="MF_03219"/>
    </source>
</evidence>
<keyword evidence="2 7" id="KW-0816">Tricarboxylic acid cycle</keyword>
<comment type="cofactor">
    <cofactor evidence="7">
        <name>Mg(2+)</name>
        <dbReference type="ChEBI" id="CHEBI:18420"/>
    </cofactor>
    <text evidence="7">Binds 1 Mg(2+) ion per subunit.</text>
</comment>
<reference evidence="11" key="1">
    <citation type="submission" date="2022-07" db="EMBL/GenBank/DDBJ databases">
        <title>Genome analysis of Parmales, a sister group of diatoms, reveals the evolutionary specialization of diatoms from phago-mixotrophs to photoautotrophs.</title>
        <authorList>
            <person name="Ban H."/>
            <person name="Sato S."/>
            <person name="Yoshikawa S."/>
            <person name="Kazumasa Y."/>
            <person name="Nakamura Y."/>
            <person name="Ichinomiya M."/>
            <person name="Saitoh K."/>
            <person name="Sato N."/>
            <person name="Blanc-Mathieu R."/>
            <person name="Endo H."/>
            <person name="Kuwata A."/>
            <person name="Ogata H."/>
        </authorList>
    </citation>
    <scope>NUCLEOTIDE SEQUENCE</scope>
</reference>
<evidence type="ECO:0000259" key="9">
    <source>
        <dbReference type="Pfam" id="PF00549"/>
    </source>
</evidence>
<dbReference type="OrthoDB" id="1552at2759"/>
<dbReference type="GO" id="GO:0000287">
    <property type="term" value="F:magnesium ion binding"/>
    <property type="evidence" value="ECO:0007669"/>
    <property type="project" value="UniProtKB-UniRule"/>
</dbReference>
<dbReference type="NCBIfam" id="TIGR01016">
    <property type="entry name" value="sucCoAbeta"/>
    <property type="match status" value="1"/>
</dbReference>
<feature type="binding site" evidence="7">
    <location>
        <position position="254"/>
    </location>
    <ligand>
        <name>Mg(2+)</name>
        <dbReference type="ChEBI" id="CHEBI:18420"/>
    </ligand>
</feature>
<dbReference type="Gene3D" id="3.40.50.261">
    <property type="entry name" value="Succinyl-CoA synthetase domains"/>
    <property type="match status" value="1"/>
</dbReference>
<keyword evidence="7" id="KW-0496">Mitochondrion</keyword>
<dbReference type="GO" id="GO:0005739">
    <property type="term" value="C:mitochondrion"/>
    <property type="evidence" value="ECO:0007669"/>
    <property type="project" value="UniProtKB-SubCell"/>
</dbReference>
<dbReference type="FunFam" id="3.30.470.20:FF:000002">
    <property type="entry name" value="Succinate--CoA ligase [ADP-forming] subunit beta"/>
    <property type="match status" value="1"/>
</dbReference>
<evidence type="ECO:0000256" key="6">
    <source>
        <dbReference type="ARBA" id="ARBA00022842"/>
    </source>
</evidence>
<dbReference type="GO" id="GO:0005524">
    <property type="term" value="F:ATP binding"/>
    <property type="evidence" value="ECO:0007669"/>
    <property type="project" value="UniProtKB-UniRule"/>
</dbReference>
<proteinExistence type="inferred from homology"/>
<accession>A0A9W6ZH76</accession>
<dbReference type="Proteomes" id="UP001165082">
    <property type="component" value="Unassembled WGS sequence"/>
</dbReference>
<feature type="domain" description="ATP-grasp fold succinyl-CoA synthetase-type" evidence="10">
    <location>
        <begin position="31"/>
        <end position="243"/>
    </location>
</feature>
<dbReference type="EC" id="6.2.1.5" evidence="7"/>
<feature type="binding site" evidence="7">
    <location>
        <position position="305"/>
    </location>
    <ligand>
        <name>substrate</name>
        <note>ligand shared with subunit alpha</note>
    </ligand>
</feature>
<dbReference type="GO" id="GO:0006099">
    <property type="term" value="P:tricarboxylic acid cycle"/>
    <property type="evidence" value="ECO:0007669"/>
    <property type="project" value="UniProtKB-UniRule"/>
</dbReference>
<keyword evidence="4 7" id="KW-0479">Metal-binding</keyword>
<dbReference type="GO" id="GO:0006104">
    <property type="term" value="P:succinyl-CoA metabolic process"/>
    <property type="evidence" value="ECO:0007669"/>
    <property type="project" value="TreeGrafter"/>
</dbReference>
<keyword evidence="7" id="KW-0067">ATP-binding</keyword>
<dbReference type="SUPFAM" id="SSF52210">
    <property type="entry name" value="Succinyl-CoA synthetase domains"/>
    <property type="match status" value="1"/>
</dbReference>
<evidence type="ECO:0000259" key="10">
    <source>
        <dbReference type="Pfam" id="PF08442"/>
    </source>
</evidence>
<comment type="subunit">
    <text evidence="7 8">Heterodimer of an alpha and a beta subunit.</text>
</comment>
<keyword evidence="12" id="KW-1185">Reference proteome</keyword>
<dbReference type="Gene3D" id="3.30.1490.20">
    <property type="entry name" value="ATP-grasp fold, A domain"/>
    <property type="match status" value="1"/>
</dbReference>
<dbReference type="SUPFAM" id="SSF56059">
    <property type="entry name" value="Glutathione synthetase ATP-binding domain-like"/>
    <property type="match status" value="1"/>
</dbReference>
<feature type="binding site" evidence="7">
    <location>
        <begin position="86"/>
        <end position="88"/>
    </location>
    <ligand>
        <name>ATP</name>
        <dbReference type="ChEBI" id="CHEBI:30616"/>
    </ligand>
</feature>
<dbReference type="Pfam" id="PF00549">
    <property type="entry name" value="Ligase_CoA"/>
    <property type="match status" value="1"/>
</dbReference>
<comment type="caution">
    <text evidence="11">The sequence shown here is derived from an EMBL/GenBank/DDBJ whole genome shotgun (WGS) entry which is preliminary data.</text>
</comment>
<evidence type="ECO:0000256" key="8">
    <source>
        <dbReference type="RuleBase" id="RU361258"/>
    </source>
</evidence>
<evidence type="ECO:0000256" key="2">
    <source>
        <dbReference type="ARBA" id="ARBA00022532"/>
    </source>
</evidence>
<dbReference type="PIRSF" id="PIRSF001554">
    <property type="entry name" value="SucCS_beta"/>
    <property type="match status" value="1"/>
</dbReference>
<dbReference type="Gene3D" id="3.30.470.20">
    <property type="entry name" value="ATP-grasp fold, B domain"/>
    <property type="match status" value="1"/>
</dbReference>
<feature type="binding site" evidence="7">
    <location>
        <position position="79"/>
    </location>
    <ligand>
        <name>ATP</name>
        <dbReference type="ChEBI" id="CHEBI:30616"/>
    </ligand>
</feature>
<dbReference type="HAMAP" id="MF_00558">
    <property type="entry name" value="Succ_CoA_beta"/>
    <property type="match status" value="1"/>
</dbReference>
<evidence type="ECO:0000256" key="4">
    <source>
        <dbReference type="ARBA" id="ARBA00022723"/>
    </source>
</evidence>
<comment type="similarity">
    <text evidence="7 8">Belongs to the succinate/malate CoA ligase beta subunit family.</text>
</comment>
<gene>
    <name evidence="11" type="ORF">TrRE_jg4589</name>
</gene>
<feature type="binding site" evidence="7">
    <location>
        <position position="148"/>
    </location>
    <ligand>
        <name>ATP</name>
        <dbReference type="ChEBI" id="CHEBI:30616"/>
    </ligand>
</feature>
<dbReference type="InterPro" id="IPR005811">
    <property type="entry name" value="SUCC_ACL_C"/>
</dbReference>
<comment type="function">
    <text evidence="7">Succinyl-CoA synthetase functions in the citric acid cycle (TCA), coupling the hydrolysis of succinyl-CoA to the synthesis of ATP and thus represents the only step of substrate-level phosphorylation in the TCA. The beta subunit provides nucleotide specificity of the enzyme and binds the substrate succinate, while the binding sites for coenzyme A and phosphate are found in the alpha subunit.</text>
</comment>
<organism evidence="11 12">
    <name type="scientific">Triparma retinervis</name>
    <dbReference type="NCBI Taxonomy" id="2557542"/>
    <lineage>
        <taxon>Eukaryota</taxon>
        <taxon>Sar</taxon>
        <taxon>Stramenopiles</taxon>
        <taxon>Ochrophyta</taxon>
        <taxon>Bolidophyceae</taxon>
        <taxon>Parmales</taxon>
        <taxon>Triparmaceae</taxon>
        <taxon>Triparma</taxon>
    </lineage>
</organism>
<feature type="binding site" evidence="7">
    <location>
        <position position="240"/>
    </location>
    <ligand>
        <name>Mg(2+)</name>
        <dbReference type="ChEBI" id="CHEBI:18420"/>
    </ligand>
</feature>
<keyword evidence="5 7" id="KW-0547">Nucleotide-binding</keyword>
<dbReference type="InterPro" id="IPR017866">
    <property type="entry name" value="Succ-CoA_synthase_bsu_CS"/>
</dbReference>
<feature type="binding site" evidence="7">
    <location>
        <begin position="362"/>
        <end position="364"/>
    </location>
    <ligand>
        <name>substrate</name>
        <note>ligand shared with subunit alpha</note>
    </ligand>
</feature>
<dbReference type="FunFam" id="3.30.1490.20:FF:000002">
    <property type="entry name" value="Succinate--CoA ligase [ADP-forming] subunit beta"/>
    <property type="match status" value="1"/>
</dbReference>
<keyword evidence="6 7" id="KW-0460">Magnesium</keyword>
<dbReference type="PROSITE" id="PS01217">
    <property type="entry name" value="SUCCINYL_COA_LIG_3"/>
    <property type="match status" value="1"/>
</dbReference>
<dbReference type="InterPro" id="IPR013650">
    <property type="entry name" value="ATP-grasp_succ-CoA_synth-type"/>
</dbReference>
<dbReference type="FunFam" id="3.40.50.261:FF:000001">
    <property type="entry name" value="Succinate--CoA ligase [ADP-forming] subunit beta"/>
    <property type="match status" value="1"/>
</dbReference>
<feature type="domain" description="ATP-citrate synthase/succinyl-CoA ligase C-terminal" evidence="9">
    <location>
        <begin position="303"/>
        <end position="423"/>
    </location>
</feature>
<evidence type="ECO:0000256" key="5">
    <source>
        <dbReference type="ARBA" id="ARBA00022741"/>
    </source>
</evidence>
<dbReference type="NCBIfam" id="NF001913">
    <property type="entry name" value="PRK00696.1"/>
    <property type="match status" value="1"/>
</dbReference>
<dbReference type="InterPro" id="IPR005809">
    <property type="entry name" value="Succ_CoA_ligase-like_bsu"/>
</dbReference>
<dbReference type="AlphaFoldDB" id="A0A9W6ZH76"/>
<comment type="pathway">
    <text evidence="1 7">Carbohydrate metabolism; tricarboxylic acid cycle; succinate from succinyl-CoA (ligase route): step 1/1.</text>
</comment>
<evidence type="ECO:0000256" key="3">
    <source>
        <dbReference type="ARBA" id="ARBA00022598"/>
    </source>
</evidence>
<dbReference type="InterPro" id="IPR013815">
    <property type="entry name" value="ATP_grasp_subdomain_1"/>
</dbReference>
<evidence type="ECO:0000313" key="12">
    <source>
        <dbReference type="Proteomes" id="UP001165082"/>
    </source>
</evidence>
<dbReference type="Pfam" id="PF08442">
    <property type="entry name" value="ATP-grasp_2"/>
    <property type="match status" value="1"/>
</dbReference>
<protein>
    <recommendedName>
        <fullName evidence="7">Succinate--CoA ligase [ADP-forming] subunit beta, mitochondrial</fullName>
        <ecNumber evidence="7">6.2.1.5</ecNumber>
    </recommendedName>
    <alternativeName>
        <fullName evidence="7">Succinyl-CoA synthetase beta chain</fullName>
        <shortName evidence="7">SCS-beta</shortName>
    </alternativeName>
</protein>
<comment type="catalytic activity">
    <reaction evidence="7">
        <text>succinate + ATP + CoA = succinyl-CoA + ADP + phosphate</text>
        <dbReference type="Rhea" id="RHEA:17661"/>
        <dbReference type="ChEBI" id="CHEBI:30031"/>
        <dbReference type="ChEBI" id="CHEBI:30616"/>
        <dbReference type="ChEBI" id="CHEBI:43474"/>
        <dbReference type="ChEBI" id="CHEBI:57287"/>
        <dbReference type="ChEBI" id="CHEBI:57292"/>
        <dbReference type="ChEBI" id="CHEBI:456216"/>
        <dbReference type="EC" id="6.2.1.5"/>
    </reaction>
</comment>
<keyword evidence="3 7" id="KW-0436">Ligase</keyword>